<accession>A0A9P7K1W9</accession>
<dbReference type="Proteomes" id="UP000717328">
    <property type="component" value="Unassembled WGS sequence"/>
</dbReference>
<proteinExistence type="predicted"/>
<reference evidence="1" key="1">
    <citation type="submission" date="2021-02" db="EMBL/GenBank/DDBJ databases">
        <authorList>
            <person name="Nieuwenhuis M."/>
            <person name="Van De Peppel L.J.J."/>
        </authorList>
    </citation>
    <scope>NUCLEOTIDE SEQUENCE</scope>
    <source>
        <strain evidence="1">D49</strain>
    </source>
</reference>
<sequence length="77" mass="8471">MREARRVFLAMNREDLTAEFAVEALEGMLSAQKRVELVVAVERAEVAGPDPGPVVQRTSVDGADDALARRFERTELG</sequence>
<organism evidence="1 2">
    <name type="scientific">Sphagnurus paluster</name>
    <dbReference type="NCBI Taxonomy" id="117069"/>
    <lineage>
        <taxon>Eukaryota</taxon>
        <taxon>Fungi</taxon>
        <taxon>Dikarya</taxon>
        <taxon>Basidiomycota</taxon>
        <taxon>Agaricomycotina</taxon>
        <taxon>Agaricomycetes</taxon>
        <taxon>Agaricomycetidae</taxon>
        <taxon>Agaricales</taxon>
        <taxon>Tricholomatineae</taxon>
        <taxon>Lyophyllaceae</taxon>
        <taxon>Sphagnurus</taxon>
    </lineage>
</organism>
<gene>
    <name evidence="1" type="ORF">H0H81_007121</name>
</gene>
<reference evidence="1" key="2">
    <citation type="submission" date="2021-10" db="EMBL/GenBank/DDBJ databases">
        <title>Phylogenomics reveals ancestral predisposition of the termite-cultivated fungus Termitomyces towards a domesticated lifestyle.</title>
        <authorList>
            <person name="Auxier B."/>
            <person name="Grum-Grzhimaylo A."/>
            <person name="Cardenas M.E."/>
            <person name="Lodge J.D."/>
            <person name="Laessoe T."/>
            <person name="Pedersen O."/>
            <person name="Smith M.E."/>
            <person name="Kuyper T.W."/>
            <person name="Franco-Molano E.A."/>
            <person name="Baroni T.J."/>
            <person name="Aanen D.K."/>
        </authorList>
    </citation>
    <scope>NUCLEOTIDE SEQUENCE</scope>
    <source>
        <strain evidence="1">D49</strain>
    </source>
</reference>
<dbReference type="EMBL" id="JABCKI010007595">
    <property type="protein sequence ID" value="KAG5633523.1"/>
    <property type="molecule type" value="Genomic_DNA"/>
</dbReference>
<evidence type="ECO:0000313" key="2">
    <source>
        <dbReference type="Proteomes" id="UP000717328"/>
    </source>
</evidence>
<protein>
    <submittedName>
        <fullName evidence="1">Uncharacterized protein</fullName>
    </submittedName>
</protein>
<keyword evidence="2" id="KW-1185">Reference proteome</keyword>
<comment type="caution">
    <text evidence="1">The sequence shown here is derived from an EMBL/GenBank/DDBJ whole genome shotgun (WGS) entry which is preliminary data.</text>
</comment>
<evidence type="ECO:0000313" key="1">
    <source>
        <dbReference type="EMBL" id="KAG5633523.1"/>
    </source>
</evidence>
<dbReference type="AlphaFoldDB" id="A0A9P7K1W9"/>
<name>A0A9P7K1W9_9AGAR</name>